<sequence>MKFGHNLPRNQVPEWASSYIDYKGLKKLIKSAAREAQQGGTADLAGLFFSLDRNLENVDEFYNRKYAESNRRLQLLSDRYGGPTSDLQGMDRDELEELAGTLLELRGQLRKLKWHGEVNRRGFVKITKKLDKKIPGPPAQQSYLTSKVEPRAFASNKALVDDVQQINDWLSAIGDIDDVDDVRSVKSAGSTRIVSSRAILDLPPGLLDTVDQCIRADDASLLDELLLEANVGAAEKVDAPSGSYKKLLLSLLQRAISCRSRRCVEKLLNQLDPSIDDLEDIDQRNCLHRLVISIGRIKTIQTPTEPTPNSSDSRQFLKPAQQPIRGQIKRIHSSPERVSPLASRDDSIQFFSYLLQTLKPHQREALRAKDSYGKTPLHYAGEYGISRLCSMIALFLERWNVLDISDGIDSPAWEDLEGLTPLHLSVINNHLIATKALLALEKQEADLDMPAHIRKPTSENINSVLMLAAKKNSAAILKVLIEAGFDINSQNANGETPLHLAARFGHLESVDVILDQSLGQIPNLEIAEYSYSWTPLFAASVNGHYAVVQALIAAGAMVNQHDSSGWSVTEHAALRGHLEIAKCLNSETQSISSEASDYTASSLSTTPNFGSLEERKLAFASENHSMKTVKPAKTFGHRYLTDETMVLISLGSMDPRKQIEPIQLDAIPLDTAHATQLDTALSVIVSASHGTGEPMVIDLPAQDNINTEPFYFTTKDLSRVKLLFDIVHTYAGNSSQIVGRGVALLSSIRQAVGSKKLTLQGDVAVPIIATNTMEPIGCVNFNFLVITPFSHPNMSISEDHTYWRKTEPIVIGHRGMGKNFGTGRRSLELGENTIQSFIQAANLGASYVEFDVQVTKDGVPVLYHDFLVSETGIDAPVHTLTLQQFLHLGDNHTPLHSRSGSPRRTANGDNAQQANRRARAMSVGGSDDRNETSALDRMKYTRDVQAKGWKANMYGNVIKQPFTTLSEMFHQLPTSIGFNIEMKYPMLLESEEQGMDHYGVELNTFVDNVLDLVYRLQGDRHVIFSSFHPDVCLLLSFKQPSIPVLFLTDAGESRVSDVRAQSLQEAIRFASRWNLLGIVSASEPLVMCPRLVRVVKESGLVCVSFGTQNNEPENVHKQVREGLDAVIVDRVAAFRKGLIGDVAKKLPENELLAVEKGLEVLGVHP</sequence>
<dbReference type="InterPro" id="IPR017946">
    <property type="entry name" value="PLC-like_Pdiesterase_TIM-brl"/>
</dbReference>
<dbReference type="GO" id="GO:0046475">
    <property type="term" value="P:glycerophospholipid catabolic process"/>
    <property type="evidence" value="ECO:0007669"/>
    <property type="project" value="TreeGrafter"/>
</dbReference>
<dbReference type="Proteomes" id="UP000799302">
    <property type="component" value="Unassembled WGS sequence"/>
</dbReference>
<accession>A0A6A6U7J1</accession>
<dbReference type="PANTHER" id="PTHR22958">
    <property type="entry name" value="GLYCEROPHOSPHORYL DIESTER PHOSPHODIESTERASE"/>
    <property type="match status" value="1"/>
</dbReference>
<dbReference type="AlphaFoldDB" id="A0A6A6U7J1"/>
<evidence type="ECO:0000259" key="6">
    <source>
        <dbReference type="PROSITE" id="PS51382"/>
    </source>
</evidence>
<dbReference type="InterPro" id="IPR036770">
    <property type="entry name" value="Ankyrin_rpt-contain_sf"/>
</dbReference>
<feature type="region of interest" description="Disordered" evidence="5">
    <location>
        <begin position="891"/>
        <end position="931"/>
    </location>
</feature>
<dbReference type="InterPro" id="IPR004331">
    <property type="entry name" value="SPX_dom"/>
</dbReference>
<dbReference type="CDD" id="cd14484">
    <property type="entry name" value="SPX_GDE1_like"/>
    <property type="match status" value="1"/>
</dbReference>
<evidence type="ECO:0000313" key="9">
    <source>
        <dbReference type="Proteomes" id="UP000799302"/>
    </source>
</evidence>
<proteinExistence type="predicted"/>
<evidence type="ECO:0000256" key="1">
    <source>
        <dbReference type="ARBA" id="ARBA00022737"/>
    </source>
</evidence>
<feature type="repeat" description="ANK" evidence="4">
    <location>
        <begin position="493"/>
        <end position="515"/>
    </location>
</feature>
<reference evidence="8" key="1">
    <citation type="journal article" date="2020" name="Stud. Mycol.">
        <title>101 Dothideomycetes genomes: a test case for predicting lifestyles and emergence of pathogens.</title>
        <authorList>
            <person name="Haridas S."/>
            <person name="Albert R."/>
            <person name="Binder M."/>
            <person name="Bloem J."/>
            <person name="Labutti K."/>
            <person name="Salamov A."/>
            <person name="Andreopoulos B."/>
            <person name="Baker S."/>
            <person name="Barry K."/>
            <person name="Bills G."/>
            <person name="Bluhm B."/>
            <person name="Cannon C."/>
            <person name="Castanera R."/>
            <person name="Culley D."/>
            <person name="Daum C."/>
            <person name="Ezra D."/>
            <person name="Gonzalez J."/>
            <person name="Henrissat B."/>
            <person name="Kuo A."/>
            <person name="Liang C."/>
            <person name="Lipzen A."/>
            <person name="Lutzoni F."/>
            <person name="Magnuson J."/>
            <person name="Mondo S."/>
            <person name="Nolan M."/>
            <person name="Ohm R."/>
            <person name="Pangilinan J."/>
            <person name="Park H.-J."/>
            <person name="Ramirez L."/>
            <person name="Alfaro M."/>
            <person name="Sun H."/>
            <person name="Tritt A."/>
            <person name="Yoshinaga Y."/>
            <person name="Zwiers L.-H."/>
            <person name="Turgeon B."/>
            <person name="Goodwin S."/>
            <person name="Spatafora J."/>
            <person name="Crous P."/>
            <person name="Grigoriev I."/>
        </authorList>
    </citation>
    <scope>NUCLEOTIDE SEQUENCE</scope>
    <source>
        <strain evidence="8">CBS 115976</strain>
    </source>
</reference>
<evidence type="ECO:0000256" key="4">
    <source>
        <dbReference type="PROSITE-ProRule" id="PRU00023"/>
    </source>
</evidence>
<dbReference type="InterPro" id="IPR057506">
    <property type="entry name" value="C2_GPCPD1"/>
</dbReference>
<dbReference type="PROSITE" id="PS50088">
    <property type="entry name" value="ANK_REPEAT"/>
    <property type="match status" value="3"/>
</dbReference>
<dbReference type="SUPFAM" id="SSF51695">
    <property type="entry name" value="PLC-like phosphodiesterases"/>
    <property type="match status" value="1"/>
</dbReference>
<name>A0A6A6U7J1_9PEZI</name>
<evidence type="ECO:0000256" key="5">
    <source>
        <dbReference type="SAM" id="MobiDB-lite"/>
    </source>
</evidence>
<dbReference type="PANTHER" id="PTHR22958:SF1">
    <property type="entry name" value="GLYCEROPHOSPHOCHOLINE PHOSPHODIESTERASE GPCPD1"/>
    <property type="match status" value="1"/>
</dbReference>
<evidence type="ECO:0000259" key="7">
    <source>
        <dbReference type="PROSITE" id="PS51704"/>
    </source>
</evidence>
<keyword evidence="2" id="KW-0378">Hydrolase</keyword>
<gene>
    <name evidence="8" type="ORF">BT63DRAFT_375516</name>
</gene>
<dbReference type="EMBL" id="MU004237">
    <property type="protein sequence ID" value="KAF2668112.1"/>
    <property type="molecule type" value="Genomic_DNA"/>
</dbReference>
<evidence type="ECO:0000256" key="2">
    <source>
        <dbReference type="ARBA" id="ARBA00022801"/>
    </source>
</evidence>
<dbReference type="Gene3D" id="1.25.40.20">
    <property type="entry name" value="Ankyrin repeat-containing domain"/>
    <property type="match status" value="1"/>
</dbReference>
<dbReference type="PROSITE" id="PS51382">
    <property type="entry name" value="SPX"/>
    <property type="match status" value="1"/>
</dbReference>
<organism evidence="8 9">
    <name type="scientific">Microthyrium microscopicum</name>
    <dbReference type="NCBI Taxonomy" id="703497"/>
    <lineage>
        <taxon>Eukaryota</taxon>
        <taxon>Fungi</taxon>
        <taxon>Dikarya</taxon>
        <taxon>Ascomycota</taxon>
        <taxon>Pezizomycotina</taxon>
        <taxon>Dothideomycetes</taxon>
        <taxon>Dothideomycetes incertae sedis</taxon>
        <taxon>Microthyriales</taxon>
        <taxon>Microthyriaceae</taxon>
        <taxon>Microthyrium</taxon>
    </lineage>
</organism>
<dbReference type="Pfam" id="PF12796">
    <property type="entry name" value="Ank_2"/>
    <property type="match status" value="2"/>
</dbReference>
<evidence type="ECO:0000256" key="3">
    <source>
        <dbReference type="ARBA" id="ARBA00023043"/>
    </source>
</evidence>
<feature type="domain" description="GP-PDE" evidence="7">
    <location>
        <begin position="808"/>
        <end position="1138"/>
    </location>
</feature>
<dbReference type="PROSITE" id="PS50007">
    <property type="entry name" value="PIPLC_X_DOMAIN"/>
    <property type="match status" value="1"/>
</dbReference>
<dbReference type="InterPro" id="IPR030395">
    <property type="entry name" value="GP_PDE_dom"/>
</dbReference>
<dbReference type="SUPFAM" id="SSF48403">
    <property type="entry name" value="Ankyrin repeat"/>
    <property type="match status" value="1"/>
</dbReference>
<feature type="domain" description="SPX" evidence="6">
    <location>
        <begin position="1"/>
        <end position="144"/>
    </location>
</feature>
<keyword evidence="9" id="KW-1185">Reference proteome</keyword>
<dbReference type="Gene3D" id="3.20.20.190">
    <property type="entry name" value="Phosphatidylinositol (PI) phosphodiesterase"/>
    <property type="match status" value="1"/>
</dbReference>
<keyword evidence="3 4" id="KW-0040">ANK repeat</keyword>
<feature type="compositionally biased region" description="Polar residues" evidence="5">
    <location>
        <begin position="894"/>
        <end position="909"/>
    </location>
</feature>
<dbReference type="GO" id="GO:0047389">
    <property type="term" value="F:glycerophosphocholine phosphodiesterase activity"/>
    <property type="evidence" value="ECO:0007669"/>
    <property type="project" value="TreeGrafter"/>
</dbReference>
<evidence type="ECO:0000313" key="8">
    <source>
        <dbReference type="EMBL" id="KAF2668112.1"/>
    </source>
</evidence>
<dbReference type="Pfam" id="PF03009">
    <property type="entry name" value="GDPD"/>
    <property type="match status" value="1"/>
</dbReference>
<dbReference type="SMART" id="SM00248">
    <property type="entry name" value="ANK"/>
    <property type="match status" value="7"/>
</dbReference>
<dbReference type="OrthoDB" id="197419at2759"/>
<dbReference type="PRINTS" id="PR01415">
    <property type="entry name" value="ANKYRIN"/>
</dbReference>
<keyword evidence="1" id="KW-0677">Repeat</keyword>
<protein>
    <submittedName>
        <fullName evidence="8">Glycerophosphodiesterase GDE1</fullName>
    </submittedName>
</protein>
<feature type="repeat" description="ANK" evidence="4">
    <location>
        <begin position="531"/>
        <end position="563"/>
    </location>
</feature>
<dbReference type="InterPro" id="IPR051578">
    <property type="entry name" value="GDPD"/>
</dbReference>
<dbReference type="PROSITE" id="PS50297">
    <property type="entry name" value="ANK_REP_REGION"/>
    <property type="match status" value="3"/>
</dbReference>
<dbReference type="InterPro" id="IPR002110">
    <property type="entry name" value="Ankyrin_rpt"/>
</dbReference>
<dbReference type="Pfam" id="PF25329">
    <property type="entry name" value="C2_GDE1"/>
    <property type="match status" value="1"/>
</dbReference>
<feature type="repeat" description="ANK" evidence="4">
    <location>
        <begin position="460"/>
        <end position="492"/>
    </location>
</feature>
<dbReference type="Pfam" id="PF03105">
    <property type="entry name" value="SPX"/>
    <property type="match status" value="1"/>
</dbReference>
<dbReference type="PROSITE" id="PS51704">
    <property type="entry name" value="GP_PDE"/>
    <property type="match status" value="1"/>
</dbReference>